<dbReference type="AlphaFoldDB" id="A0A655D9H5"/>
<proteinExistence type="predicted"/>
<organism evidence="1 2">
    <name type="scientific">Salmonella enterica subsp. enterica serovar Bovismorbificans</name>
    <dbReference type="NCBI Taxonomy" id="58097"/>
    <lineage>
        <taxon>Bacteria</taxon>
        <taxon>Pseudomonadati</taxon>
        <taxon>Pseudomonadota</taxon>
        <taxon>Gammaproteobacteria</taxon>
        <taxon>Enterobacterales</taxon>
        <taxon>Enterobacteriaceae</taxon>
        <taxon>Salmonella</taxon>
    </lineage>
</organism>
<dbReference type="EMBL" id="CQPD01000029">
    <property type="protein sequence ID" value="CNU52159.1"/>
    <property type="molecule type" value="Genomic_DNA"/>
</dbReference>
<protein>
    <submittedName>
        <fullName evidence="1">Uncharacterized protein</fullName>
    </submittedName>
</protein>
<accession>A0A655D9H5</accession>
<name>A0A655D9H5_SALET</name>
<reference evidence="1 2" key="1">
    <citation type="submission" date="2015-03" db="EMBL/GenBank/DDBJ databases">
        <authorList>
            <consortium name="Pathogen Informatics"/>
        </authorList>
    </citation>
    <scope>NUCLEOTIDE SEQUENCE [LARGE SCALE GENOMIC DNA]</scope>
    <source>
        <strain evidence="1 2">D4891</strain>
    </source>
</reference>
<gene>
    <name evidence="1" type="ORF">ERS008207_02886</name>
</gene>
<evidence type="ECO:0000313" key="2">
    <source>
        <dbReference type="Proteomes" id="UP000042394"/>
    </source>
</evidence>
<dbReference type="Proteomes" id="UP000042394">
    <property type="component" value="Unassembled WGS sequence"/>
</dbReference>
<evidence type="ECO:0000313" key="1">
    <source>
        <dbReference type="EMBL" id="CNU52159.1"/>
    </source>
</evidence>
<sequence length="55" mass="6144">MVITFKFRSAINADHRVVVRAKTASFARATALLFHSGFKTGFIDFDVALTADVRR</sequence>